<evidence type="ECO:0000256" key="3">
    <source>
        <dbReference type="ARBA" id="ARBA00023204"/>
    </source>
</evidence>
<gene>
    <name evidence="5" type="ORF">ACFPC0_15645</name>
</gene>
<keyword evidence="2" id="KW-0547">Nucleotide-binding</keyword>
<feature type="domain" description="PD-(D/E)XK endonuclease-like" evidence="4">
    <location>
        <begin position="295"/>
        <end position="540"/>
    </location>
</feature>
<dbReference type="Pfam" id="PF12705">
    <property type="entry name" value="PDDEXK_1"/>
    <property type="match status" value="1"/>
</dbReference>
<keyword evidence="2" id="KW-0378">Hydrolase</keyword>
<organism evidence="5 6">
    <name type="scientific">Streptomyces andamanensis</name>
    <dbReference type="NCBI Taxonomy" id="1565035"/>
    <lineage>
        <taxon>Bacteria</taxon>
        <taxon>Bacillati</taxon>
        <taxon>Actinomycetota</taxon>
        <taxon>Actinomycetes</taxon>
        <taxon>Kitasatosporales</taxon>
        <taxon>Streptomycetaceae</taxon>
        <taxon>Streptomyces</taxon>
    </lineage>
</organism>
<keyword evidence="3" id="KW-0234">DNA repair</keyword>
<evidence type="ECO:0000313" key="6">
    <source>
        <dbReference type="Proteomes" id="UP001595824"/>
    </source>
</evidence>
<evidence type="ECO:0000256" key="2">
    <source>
        <dbReference type="ARBA" id="ARBA00022806"/>
    </source>
</evidence>
<evidence type="ECO:0000259" key="4">
    <source>
        <dbReference type="Pfam" id="PF12705"/>
    </source>
</evidence>
<keyword evidence="2" id="KW-0347">Helicase</keyword>
<keyword evidence="1" id="KW-0227">DNA damage</keyword>
<keyword evidence="2" id="KW-0067">ATP-binding</keyword>
<comment type="caution">
    <text evidence="5">The sequence shown here is derived from an EMBL/GenBank/DDBJ whole genome shotgun (WGS) entry which is preliminary data.</text>
</comment>
<evidence type="ECO:0000313" key="5">
    <source>
        <dbReference type="EMBL" id="MFC4329216.1"/>
    </source>
</evidence>
<keyword evidence="6" id="KW-1185">Reference proteome</keyword>
<evidence type="ECO:0000256" key="1">
    <source>
        <dbReference type="ARBA" id="ARBA00022763"/>
    </source>
</evidence>
<name>A0ABV8TFQ5_9ACTN</name>
<dbReference type="InterPro" id="IPR038726">
    <property type="entry name" value="PDDEXK_AddAB-type"/>
</dbReference>
<protein>
    <submittedName>
        <fullName evidence="5">PD-(D/E)XK nuclease family protein</fullName>
    </submittedName>
</protein>
<sequence length="555" mass="61186">MTDWPLPEGLTGDPRLIRVFAGGAKEGAEDCPTLRAVKARPRLRAAHRTPYKPDDLETFALAPVMRRLDLLEFGRIRDDPARVRPSHPGLERFAEHAAAQYLAAAESLDPEGRLLPDHKYWVRQTRTPADSGGGRTVYELRAWGRCYADRERTVCELRLLRFGSVRRGGRPRAGRDPAETAMAAYVAAYGGRAAEPARWGDEHEVQDVTAPRRIRVVEIGCLDGSVGEPLFDGTPEEAEAAYRRLAAPRLRATVDAVHRRPGPGCAACRLTASCPDLPRAPGVLGVADVSRPRRTLSVTDLRRYAKCPAQEHLRRLHLPYDEGLEHDRHVTRGHAVHAWLQRLHERTPRRPCTPADAPADPTDWEADGWHLTGADAELGARLIGRHAAVCPLRHADPEAPVIAERLLAFQDPEADVVLVAKPDLVYRSGGAVVWREIKSTRYRAPRGDEDVLERYPQAALALVLLAQGVFGGDVRRSRVEVEVLRPTGSDLELVSPRQADRVATARRVIHGLAAPWHRDAISAPRPGQHCARCEVARWCPAVPPSSGAAAVGEQR</sequence>
<proteinExistence type="predicted"/>
<dbReference type="Proteomes" id="UP001595824">
    <property type="component" value="Unassembled WGS sequence"/>
</dbReference>
<dbReference type="RefSeq" id="WP_381739655.1">
    <property type="nucleotide sequence ID" value="NZ_JBHSDP010000015.1"/>
</dbReference>
<reference evidence="6" key="1">
    <citation type="journal article" date="2019" name="Int. J. Syst. Evol. Microbiol.">
        <title>The Global Catalogue of Microorganisms (GCM) 10K type strain sequencing project: providing services to taxonomists for standard genome sequencing and annotation.</title>
        <authorList>
            <consortium name="The Broad Institute Genomics Platform"/>
            <consortium name="The Broad Institute Genome Sequencing Center for Infectious Disease"/>
            <person name="Wu L."/>
            <person name="Ma J."/>
        </authorList>
    </citation>
    <scope>NUCLEOTIDE SEQUENCE [LARGE SCALE GENOMIC DNA]</scope>
    <source>
        <strain evidence="6">PCU 347</strain>
    </source>
</reference>
<dbReference type="EMBL" id="JBHSDP010000015">
    <property type="protein sequence ID" value="MFC4329216.1"/>
    <property type="molecule type" value="Genomic_DNA"/>
</dbReference>
<accession>A0ABV8TFQ5</accession>